<evidence type="ECO:0000256" key="2">
    <source>
        <dbReference type="ARBA" id="ARBA00023445"/>
    </source>
</evidence>
<dbReference type="Pfam" id="PF01370">
    <property type="entry name" value="Epimerase"/>
    <property type="match status" value="1"/>
</dbReference>
<protein>
    <submittedName>
        <fullName evidence="4">NAD-dependent epimerase/dehydratase family protein</fullName>
    </submittedName>
</protein>
<dbReference type="AlphaFoldDB" id="A0A6N9HA13"/>
<feature type="domain" description="NAD-dependent epimerase/dehydratase" evidence="3">
    <location>
        <begin position="3"/>
        <end position="239"/>
    </location>
</feature>
<dbReference type="Gene3D" id="3.40.50.720">
    <property type="entry name" value="NAD(P)-binding Rossmann-like Domain"/>
    <property type="match status" value="1"/>
</dbReference>
<dbReference type="SUPFAM" id="SSF51735">
    <property type="entry name" value="NAD(P)-binding Rossmann-fold domains"/>
    <property type="match status" value="1"/>
</dbReference>
<sequence>MAQLLAQGRTVRTTVRSAGSQQRVREAVARAGQASGFELGEVVAGLEFATADLMDDAGWAAAMEGCDGVLHVASPVPAAEPKDPQEVIAPAREGTLRVLGAAEAAGVSRVVMTSSFGSVGFGFGSRLPRFDEDSWTRLAGPGVSAYTASKTLAEQDAWEFAAQAGPGFELVALCPTAVFGPVLGPSVSGGNELIRRMLAGALPGLLDMWFPVVDVRDVAAAHAAALTAAEAAGRRFIVGGREGMTMAQIAGTLRQALGARAAKVPTRRIPNWLVRAAARVVPAARDFAAELGGTKEIDVSRAERVLGLRARPARETIAQTGRSMLERGAV</sequence>
<comment type="similarity">
    <text evidence="2">Belongs to the NAD(P)-dependent epimerase/dehydratase family. Dihydroflavonol-4-reductase subfamily.</text>
</comment>
<accession>A0A6N9HA13</accession>
<reference evidence="4 5" key="1">
    <citation type="submission" date="2020-01" db="EMBL/GenBank/DDBJ databases">
        <authorList>
            <person name="Deng T."/>
        </authorList>
    </citation>
    <scope>NUCLEOTIDE SEQUENCE [LARGE SCALE GENOMIC DNA]</scope>
    <source>
        <strain evidence="4 5">5221</strain>
    </source>
</reference>
<comment type="caution">
    <text evidence="4">The sequence shown here is derived from an EMBL/GenBank/DDBJ whole genome shotgun (WGS) entry which is preliminary data.</text>
</comment>
<gene>
    <name evidence="4" type="ORF">GSY69_11645</name>
</gene>
<evidence type="ECO:0000256" key="1">
    <source>
        <dbReference type="ARBA" id="ARBA00023002"/>
    </source>
</evidence>
<dbReference type="Proteomes" id="UP000469215">
    <property type="component" value="Unassembled WGS sequence"/>
</dbReference>
<name>A0A6N9HA13_9MICO</name>
<dbReference type="InterPro" id="IPR001509">
    <property type="entry name" value="Epimerase_deHydtase"/>
</dbReference>
<dbReference type="InterPro" id="IPR036291">
    <property type="entry name" value="NAD(P)-bd_dom_sf"/>
</dbReference>
<keyword evidence="5" id="KW-1185">Reference proteome</keyword>
<dbReference type="InterPro" id="IPR050425">
    <property type="entry name" value="NAD(P)_dehydrat-like"/>
</dbReference>
<dbReference type="GO" id="GO:0016616">
    <property type="term" value="F:oxidoreductase activity, acting on the CH-OH group of donors, NAD or NADP as acceptor"/>
    <property type="evidence" value="ECO:0007669"/>
    <property type="project" value="TreeGrafter"/>
</dbReference>
<evidence type="ECO:0000313" key="4">
    <source>
        <dbReference type="EMBL" id="MYM20596.1"/>
    </source>
</evidence>
<evidence type="ECO:0000259" key="3">
    <source>
        <dbReference type="Pfam" id="PF01370"/>
    </source>
</evidence>
<evidence type="ECO:0000313" key="5">
    <source>
        <dbReference type="Proteomes" id="UP000469215"/>
    </source>
</evidence>
<dbReference type="PANTHER" id="PTHR10366">
    <property type="entry name" value="NAD DEPENDENT EPIMERASE/DEHYDRATASE"/>
    <property type="match status" value="1"/>
</dbReference>
<keyword evidence="1" id="KW-0560">Oxidoreductase</keyword>
<dbReference type="EMBL" id="WWEQ01000061">
    <property type="protein sequence ID" value="MYM20596.1"/>
    <property type="molecule type" value="Genomic_DNA"/>
</dbReference>
<dbReference type="PANTHER" id="PTHR10366:SF564">
    <property type="entry name" value="STEROL-4-ALPHA-CARBOXYLATE 3-DEHYDROGENASE, DECARBOXYLATING"/>
    <property type="match status" value="1"/>
</dbReference>
<proteinExistence type="inferred from homology"/>
<organism evidence="4 5">
    <name type="scientific">Brevibacterium rongguiense</name>
    <dbReference type="NCBI Taxonomy" id="2695267"/>
    <lineage>
        <taxon>Bacteria</taxon>
        <taxon>Bacillati</taxon>
        <taxon>Actinomycetota</taxon>
        <taxon>Actinomycetes</taxon>
        <taxon>Micrococcales</taxon>
        <taxon>Brevibacteriaceae</taxon>
        <taxon>Brevibacterium</taxon>
    </lineage>
</organism>